<evidence type="ECO:0008006" key="4">
    <source>
        <dbReference type="Google" id="ProtNLM"/>
    </source>
</evidence>
<gene>
    <name evidence="2" type="ORF">AL504_08810</name>
</gene>
<dbReference type="RefSeq" id="WP_061071834.1">
    <property type="nucleotide sequence ID" value="NZ_CP014060.2"/>
</dbReference>
<evidence type="ECO:0000313" key="3">
    <source>
        <dbReference type="Proteomes" id="UP000060602"/>
    </source>
</evidence>
<organism evidence="2 3">
    <name type="scientific">Alcaligenes xylosoxydans xylosoxydans</name>
    <name type="common">Achromobacter xylosoxidans</name>
    <dbReference type="NCBI Taxonomy" id="85698"/>
    <lineage>
        <taxon>Bacteria</taxon>
        <taxon>Pseudomonadati</taxon>
        <taxon>Pseudomonadota</taxon>
        <taxon>Betaproteobacteria</taxon>
        <taxon>Burkholderiales</taxon>
        <taxon>Alcaligenaceae</taxon>
        <taxon>Achromobacter</taxon>
    </lineage>
</organism>
<feature type="region of interest" description="Disordered" evidence="1">
    <location>
        <begin position="49"/>
        <end position="77"/>
    </location>
</feature>
<evidence type="ECO:0000256" key="1">
    <source>
        <dbReference type="SAM" id="MobiDB-lite"/>
    </source>
</evidence>
<protein>
    <recommendedName>
        <fullName evidence="4">HeH/LEM domain-containing protein</fullName>
    </recommendedName>
</protein>
<proteinExistence type="predicted"/>
<accession>A0A0X8NXL7</accession>
<dbReference type="Gene3D" id="1.10.720.30">
    <property type="entry name" value="SAP domain"/>
    <property type="match status" value="1"/>
</dbReference>
<dbReference type="EMBL" id="CP014060">
    <property type="protein sequence ID" value="AMG36119.1"/>
    <property type="molecule type" value="Genomic_DNA"/>
</dbReference>
<dbReference type="AlphaFoldDB" id="A0A0X8NXL7"/>
<sequence>MLYCENRTKAVINIGGHTVIAPTRAAWVNPEDRGVQDLIDRELLVETDPPGEDAVVQPGRSDKLTPTAKADKEPSTVKELKAWLDEQGAQYSPSASKPELQGLYEALKAAAPGEGGGNTPAGGGSQES</sequence>
<dbReference type="Proteomes" id="UP000060602">
    <property type="component" value="Chromosome"/>
</dbReference>
<feature type="region of interest" description="Disordered" evidence="1">
    <location>
        <begin position="108"/>
        <end position="128"/>
    </location>
</feature>
<reference evidence="3" key="1">
    <citation type="submission" date="2015-12" db="EMBL/GenBank/DDBJ databases">
        <title>FDA dAtabase for Regulatory Grade micrObial Sequences (FDA-ARGOS): Supporting development and validation of Infectious Disease Dx tests.</title>
        <authorList>
            <person name="Case J."/>
            <person name="Tallon L."/>
            <person name="Sadzewicz L."/>
            <person name="Sengamalay N."/>
            <person name="Ott S."/>
            <person name="Godinez A."/>
            <person name="Nagaraj S."/>
            <person name="Nadendla S."/>
            <person name="Sichtig H."/>
        </authorList>
    </citation>
    <scope>NUCLEOTIDE SEQUENCE [LARGE SCALE GENOMIC DNA]</scope>
    <source>
        <strain evidence="3">FDAARGOS_147</strain>
    </source>
</reference>
<dbReference type="InterPro" id="IPR036361">
    <property type="entry name" value="SAP_dom_sf"/>
</dbReference>
<name>A0A0X8NXL7_ALCXX</name>
<feature type="compositionally biased region" description="Gly residues" evidence="1">
    <location>
        <begin position="113"/>
        <end position="128"/>
    </location>
</feature>
<evidence type="ECO:0000313" key="2">
    <source>
        <dbReference type="EMBL" id="AMG36119.1"/>
    </source>
</evidence>